<dbReference type="InterPro" id="IPR012347">
    <property type="entry name" value="Ferritin-like"/>
</dbReference>
<feature type="domain" description="DUF4439" evidence="2">
    <location>
        <begin position="6"/>
        <end position="138"/>
    </location>
</feature>
<protein>
    <submittedName>
        <fullName evidence="3">Ferritin-like domain-containing protein</fullName>
    </submittedName>
</protein>
<accession>A0ABW4TJ86</accession>
<dbReference type="CDD" id="cd00657">
    <property type="entry name" value="Ferritin_like"/>
    <property type="match status" value="1"/>
</dbReference>
<dbReference type="InterPro" id="IPR009078">
    <property type="entry name" value="Ferritin-like_SF"/>
</dbReference>
<dbReference type="Pfam" id="PF14530">
    <property type="entry name" value="DUF4439"/>
    <property type="match status" value="1"/>
</dbReference>
<comment type="caution">
    <text evidence="3">The sequence shown here is derived from an EMBL/GenBank/DDBJ whole genome shotgun (WGS) entry which is preliminary data.</text>
</comment>
<dbReference type="Proteomes" id="UP001597351">
    <property type="component" value="Unassembled WGS sequence"/>
</dbReference>
<dbReference type="SUPFAM" id="SSF47240">
    <property type="entry name" value="Ferritin-like"/>
    <property type="match status" value="1"/>
</dbReference>
<dbReference type="RefSeq" id="WP_343915508.1">
    <property type="nucleotide sequence ID" value="NZ_BAAAJT010000002.1"/>
</dbReference>
<organism evidence="3 4">
    <name type="scientific">Nocardioides aestuarii</name>
    <dbReference type="NCBI Taxonomy" id="252231"/>
    <lineage>
        <taxon>Bacteria</taxon>
        <taxon>Bacillati</taxon>
        <taxon>Actinomycetota</taxon>
        <taxon>Actinomycetes</taxon>
        <taxon>Propionibacteriales</taxon>
        <taxon>Nocardioidaceae</taxon>
        <taxon>Nocardioides</taxon>
    </lineage>
</organism>
<gene>
    <name evidence="3" type="ORF">ACFSDE_02225</name>
</gene>
<evidence type="ECO:0000313" key="4">
    <source>
        <dbReference type="Proteomes" id="UP001597351"/>
    </source>
</evidence>
<dbReference type="EMBL" id="JBHUGD010000001">
    <property type="protein sequence ID" value="MFD1945592.1"/>
    <property type="molecule type" value="Genomic_DNA"/>
</dbReference>
<evidence type="ECO:0000256" key="1">
    <source>
        <dbReference type="SAM" id="Phobius"/>
    </source>
</evidence>
<reference evidence="4" key="1">
    <citation type="journal article" date="2019" name="Int. J. Syst. Evol. Microbiol.">
        <title>The Global Catalogue of Microorganisms (GCM) 10K type strain sequencing project: providing services to taxonomists for standard genome sequencing and annotation.</title>
        <authorList>
            <consortium name="The Broad Institute Genomics Platform"/>
            <consortium name="The Broad Institute Genome Sequencing Center for Infectious Disease"/>
            <person name="Wu L."/>
            <person name="Ma J."/>
        </authorList>
    </citation>
    <scope>NUCLEOTIDE SEQUENCE [LARGE SCALE GENOMIC DNA]</scope>
    <source>
        <strain evidence="4">CGMCC 1.12477</strain>
    </source>
</reference>
<evidence type="ECO:0000313" key="3">
    <source>
        <dbReference type="EMBL" id="MFD1945592.1"/>
    </source>
</evidence>
<feature type="transmembrane region" description="Helical" evidence="1">
    <location>
        <begin position="20"/>
        <end position="44"/>
    </location>
</feature>
<keyword evidence="4" id="KW-1185">Reference proteome</keyword>
<dbReference type="InterPro" id="IPR029447">
    <property type="entry name" value="DUF4439"/>
</dbReference>
<dbReference type="Gene3D" id="1.20.1260.10">
    <property type="match status" value="1"/>
</dbReference>
<proteinExistence type="predicted"/>
<keyword evidence="1" id="KW-1133">Transmembrane helix</keyword>
<evidence type="ECO:0000259" key="2">
    <source>
        <dbReference type="Pfam" id="PF14530"/>
    </source>
</evidence>
<keyword evidence="1" id="KW-0812">Transmembrane</keyword>
<sequence>MSPVDALQRALAAEHAATYVYGAIGAATSVSATPGLFASVAAAYGEHRARRDLLTARLRDRGAEPVAADAAYAVPEPLRSPADVSAAALAVERACEETYAWVVEQTSREDRQLAVTALTSAAVRALAFRGSPEIFPGIGEHADR</sequence>
<name>A0ABW4TJ86_9ACTN</name>
<keyword evidence="1" id="KW-0472">Membrane</keyword>